<keyword evidence="4 6" id="KW-0663">Pyridoxal phosphate</keyword>
<dbReference type="Gene3D" id="3.90.1150.170">
    <property type="match status" value="1"/>
</dbReference>
<keyword evidence="8" id="KW-1185">Reference proteome</keyword>
<evidence type="ECO:0000313" key="8">
    <source>
        <dbReference type="Proteomes" id="UP001595872"/>
    </source>
</evidence>
<dbReference type="InterPro" id="IPR015421">
    <property type="entry name" value="PyrdxlP-dep_Trfase_major"/>
</dbReference>
<dbReference type="Gene3D" id="3.40.640.10">
    <property type="entry name" value="Type I PLP-dependent aspartate aminotransferase-like (Major domain)"/>
    <property type="match status" value="1"/>
</dbReference>
<comment type="similarity">
    <text evidence="2 6">Belongs to the group II decarboxylase family.</text>
</comment>
<evidence type="ECO:0000256" key="2">
    <source>
        <dbReference type="ARBA" id="ARBA00009533"/>
    </source>
</evidence>
<sequence>MILPGTAFAADRDQRQHLFDTLVGLVQEHLDGLAGLRVTPDVTPGALRAGLERFDFEDGIDPGEALAETARMLRDGIVHTAHPSYFGLFNPAPALMGVLGEALAAAFNPQLAAWSHAPAAAEIERHVLGFLGARLGWDAGGTAGHFTTGGAEANLTGVLLALTRAFPEVGRDGLRALPGRPVLYASAESHLAWLKIAHSCGLGRDAVRLVPVDPDLRMDVAALAGLVADDRRAGHLPFLLVGTAGTTSAGVIDPLPELADLAAAEGLSFHVDAAWAGAVALSDRLRPLLDGIERADSVTLDAHKWLAMPMGAGTFLTRDASGLREAFSVHTAYMPDELPGTVDPYSSSVQWSRRAMGVKLFLTLAAAGRTGYADLIEHQTALGDLLRRRLAETGWTILAPTPLPVVCFTRPDATAEDLEGIAGRIVRGGRAWISTTRPAGRPALRACITNFTTTGKEVEALVRLL</sequence>
<comment type="caution">
    <text evidence="7">The sequence shown here is derived from an EMBL/GenBank/DDBJ whole genome shotgun (WGS) entry which is preliminary data.</text>
</comment>
<evidence type="ECO:0000256" key="6">
    <source>
        <dbReference type="RuleBase" id="RU000382"/>
    </source>
</evidence>
<dbReference type="InterPro" id="IPR010977">
    <property type="entry name" value="Aromatic_deC"/>
</dbReference>
<dbReference type="Pfam" id="PF00282">
    <property type="entry name" value="Pyridoxal_deC"/>
    <property type="match status" value="1"/>
</dbReference>
<dbReference type="PANTHER" id="PTHR11999">
    <property type="entry name" value="GROUP II PYRIDOXAL-5-PHOSPHATE DECARBOXYLASE"/>
    <property type="match status" value="1"/>
</dbReference>
<proteinExistence type="inferred from homology"/>
<dbReference type="PROSITE" id="PS00392">
    <property type="entry name" value="DDC_GAD_HDC_YDC"/>
    <property type="match status" value="1"/>
</dbReference>
<evidence type="ECO:0000256" key="1">
    <source>
        <dbReference type="ARBA" id="ARBA00001933"/>
    </source>
</evidence>
<reference evidence="8" key="1">
    <citation type="journal article" date="2019" name="Int. J. Syst. Evol. Microbiol.">
        <title>The Global Catalogue of Microorganisms (GCM) 10K type strain sequencing project: providing services to taxonomists for standard genome sequencing and annotation.</title>
        <authorList>
            <consortium name="The Broad Institute Genomics Platform"/>
            <consortium name="The Broad Institute Genome Sequencing Center for Infectious Disease"/>
            <person name="Wu L."/>
            <person name="Ma J."/>
        </authorList>
    </citation>
    <scope>NUCLEOTIDE SEQUENCE [LARGE SCALE GENOMIC DNA]</scope>
    <source>
        <strain evidence="8">KLKA75</strain>
    </source>
</reference>
<dbReference type="SUPFAM" id="SSF53383">
    <property type="entry name" value="PLP-dependent transferases"/>
    <property type="match status" value="1"/>
</dbReference>
<protein>
    <submittedName>
        <fullName evidence="7">Pyridoxal phosphate-dependent decarboxylase family protein</fullName>
    </submittedName>
</protein>
<name>A0ABV9U0Z0_9ACTN</name>
<dbReference type="Gene3D" id="3.90.1150.10">
    <property type="entry name" value="Aspartate Aminotransferase, domain 1"/>
    <property type="match status" value="1"/>
</dbReference>
<keyword evidence="5 6" id="KW-0456">Lyase</keyword>
<accession>A0ABV9U0Z0</accession>
<dbReference type="EMBL" id="JBHSIT010000006">
    <property type="protein sequence ID" value="MFC4910098.1"/>
    <property type="molecule type" value="Genomic_DNA"/>
</dbReference>
<dbReference type="InterPro" id="IPR015422">
    <property type="entry name" value="PyrdxlP-dep_Trfase_small"/>
</dbReference>
<organism evidence="7 8">
    <name type="scientific">Actinomadura gamaensis</name>
    <dbReference type="NCBI Taxonomy" id="1763541"/>
    <lineage>
        <taxon>Bacteria</taxon>
        <taxon>Bacillati</taxon>
        <taxon>Actinomycetota</taxon>
        <taxon>Actinomycetes</taxon>
        <taxon>Streptosporangiales</taxon>
        <taxon>Thermomonosporaceae</taxon>
        <taxon>Actinomadura</taxon>
    </lineage>
</organism>
<evidence type="ECO:0000313" key="7">
    <source>
        <dbReference type="EMBL" id="MFC4910098.1"/>
    </source>
</evidence>
<keyword evidence="3" id="KW-0210">Decarboxylase</keyword>
<dbReference type="PRINTS" id="PR00800">
    <property type="entry name" value="YHDCRBOXLASE"/>
</dbReference>
<gene>
    <name evidence="7" type="ORF">ACFPCY_22475</name>
</gene>
<dbReference type="Proteomes" id="UP001595872">
    <property type="component" value="Unassembled WGS sequence"/>
</dbReference>
<evidence type="ECO:0000256" key="5">
    <source>
        <dbReference type="ARBA" id="ARBA00023239"/>
    </source>
</evidence>
<dbReference type="InterPro" id="IPR015424">
    <property type="entry name" value="PyrdxlP-dep_Trfase"/>
</dbReference>
<dbReference type="PANTHER" id="PTHR11999:SF70">
    <property type="entry name" value="MIP05841P"/>
    <property type="match status" value="1"/>
</dbReference>
<dbReference type="InterPro" id="IPR002129">
    <property type="entry name" value="PyrdxlP-dep_de-COase"/>
</dbReference>
<dbReference type="InterPro" id="IPR021115">
    <property type="entry name" value="Pyridoxal-P_BS"/>
</dbReference>
<evidence type="ECO:0000256" key="3">
    <source>
        <dbReference type="ARBA" id="ARBA00022793"/>
    </source>
</evidence>
<comment type="cofactor">
    <cofactor evidence="1 6">
        <name>pyridoxal 5'-phosphate</name>
        <dbReference type="ChEBI" id="CHEBI:597326"/>
    </cofactor>
</comment>
<evidence type="ECO:0000256" key="4">
    <source>
        <dbReference type="ARBA" id="ARBA00022898"/>
    </source>
</evidence>
<dbReference type="RefSeq" id="WP_378258132.1">
    <property type="nucleotide sequence ID" value="NZ_JBHSIT010000006.1"/>
</dbReference>